<gene>
    <name evidence="2" type="ORF">SAMN02746041_01622</name>
</gene>
<evidence type="ECO:0000256" key="1">
    <source>
        <dbReference type="SAM" id="MobiDB-lite"/>
    </source>
</evidence>
<evidence type="ECO:0000313" key="2">
    <source>
        <dbReference type="EMBL" id="SMC23018.1"/>
    </source>
</evidence>
<keyword evidence="3" id="KW-1185">Reference proteome</keyword>
<protein>
    <submittedName>
        <fullName evidence="2">Uncharacterized protein</fullName>
    </submittedName>
</protein>
<feature type="region of interest" description="Disordered" evidence="1">
    <location>
        <begin position="28"/>
        <end position="47"/>
    </location>
</feature>
<dbReference type="EMBL" id="FWXF01000007">
    <property type="protein sequence ID" value="SMC23018.1"/>
    <property type="molecule type" value="Genomic_DNA"/>
</dbReference>
<sequence>MLPAPYHEPIGSRQRWLSIQCNGCLGVSHGRSPSSPGEHNQGMQGVF</sequence>
<feature type="compositionally biased region" description="Polar residues" evidence="1">
    <location>
        <begin position="31"/>
        <end position="47"/>
    </location>
</feature>
<proteinExistence type="predicted"/>
<dbReference type="AlphaFoldDB" id="A0A1W1XHN9"/>
<dbReference type="Proteomes" id="UP000192783">
    <property type="component" value="Unassembled WGS sequence"/>
</dbReference>
<name>A0A1W1XHN9_9BACT</name>
<accession>A0A1W1XHN9</accession>
<organism evidence="2 3">
    <name type="scientific">Desulfacinum hydrothermale DSM 13146</name>
    <dbReference type="NCBI Taxonomy" id="1121390"/>
    <lineage>
        <taxon>Bacteria</taxon>
        <taxon>Pseudomonadati</taxon>
        <taxon>Thermodesulfobacteriota</taxon>
        <taxon>Syntrophobacteria</taxon>
        <taxon>Syntrophobacterales</taxon>
        <taxon>Syntrophobacteraceae</taxon>
        <taxon>Desulfacinum</taxon>
    </lineage>
</organism>
<reference evidence="2 3" key="1">
    <citation type="submission" date="2017-04" db="EMBL/GenBank/DDBJ databases">
        <authorList>
            <person name="Afonso C.L."/>
            <person name="Miller P.J."/>
            <person name="Scott M.A."/>
            <person name="Spackman E."/>
            <person name="Goraichik I."/>
            <person name="Dimitrov K.M."/>
            <person name="Suarez D.L."/>
            <person name="Swayne D.E."/>
        </authorList>
    </citation>
    <scope>NUCLEOTIDE SEQUENCE [LARGE SCALE GENOMIC DNA]</scope>
    <source>
        <strain evidence="2 3">DSM 13146</strain>
    </source>
</reference>
<evidence type="ECO:0000313" key="3">
    <source>
        <dbReference type="Proteomes" id="UP000192783"/>
    </source>
</evidence>